<proteinExistence type="predicted"/>
<dbReference type="SMART" id="SM00220">
    <property type="entry name" value="S_TKc"/>
    <property type="match status" value="1"/>
</dbReference>
<feature type="region of interest" description="Disordered" evidence="4">
    <location>
        <begin position="17"/>
        <end position="39"/>
    </location>
</feature>
<keyword evidence="5" id="KW-0472">Membrane</keyword>
<evidence type="ECO:0000259" key="6">
    <source>
        <dbReference type="PROSITE" id="PS50011"/>
    </source>
</evidence>
<keyword evidence="8" id="KW-1185">Reference proteome</keyword>
<dbReference type="Pfam" id="PF00069">
    <property type="entry name" value="Pkinase"/>
    <property type="match status" value="1"/>
</dbReference>
<dbReference type="InterPro" id="IPR008271">
    <property type="entry name" value="Ser/Thr_kinase_AS"/>
</dbReference>
<keyword evidence="7" id="KW-0418">Kinase</keyword>
<keyword evidence="2 3" id="KW-0067">ATP-binding</keyword>
<accession>I5AT73</accession>
<feature type="binding site" evidence="3">
    <location>
        <position position="78"/>
    </location>
    <ligand>
        <name>ATP</name>
        <dbReference type="ChEBI" id="CHEBI:30616"/>
    </ligand>
</feature>
<dbReference type="OrthoDB" id="9788659at2"/>
<evidence type="ECO:0000256" key="3">
    <source>
        <dbReference type="PROSITE-ProRule" id="PRU10141"/>
    </source>
</evidence>
<organism evidence="7 8">
    <name type="scientific">Eubacterium cellulosolvens (strain ATCC 43171 / JCM 9499 / 6)</name>
    <name type="common">Cillobacterium cellulosolvens</name>
    <dbReference type="NCBI Taxonomy" id="633697"/>
    <lineage>
        <taxon>Bacteria</taxon>
        <taxon>Bacillati</taxon>
        <taxon>Bacillota</taxon>
        <taxon>Clostridia</taxon>
        <taxon>Eubacteriales</taxon>
        <taxon>Eubacteriaceae</taxon>
        <taxon>Eubacterium</taxon>
    </lineage>
</organism>
<dbReference type="Proteomes" id="UP000005753">
    <property type="component" value="Chromosome"/>
</dbReference>
<keyword evidence="5" id="KW-1133">Transmembrane helix</keyword>
<feature type="domain" description="Protein kinase" evidence="6">
    <location>
        <begin position="49"/>
        <end position="304"/>
    </location>
</feature>
<dbReference type="PROSITE" id="PS50011">
    <property type="entry name" value="PROTEIN_KINASE_DOM"/>
    <property type="match status" value="1"/>
</dbReference>
<dbReference type="GO" id="GO:0005737">
    <property type="term" value="C:cytoplasm"/>
    <property type="evidence" value="ECO:0007669"/>
    <property type="project" value="TreeGrafter"/>
</dbReference>
<dbReference type="GO" id="GO:0005524">
    <property type="term" value="F:ATP binding"/>
    <property type="evidence" value="ECO:0007669"/>
    <property type="project" value="UniProtKB-UniRule"/>
</dbReference>
<evidence type="ECO:0000256" key="2">
    <source>
        <dbReference type="ARBA" id="ARBA00022840"/>
    </source>
</evidence>
<dbReference type="InterPro" id="IPR000719">
    <property type="entry name" value="Prot_kinase_dom"/>
</dbReference>
<dbReference type="GO" id="GO:0004674">
    <property type="term" value="F:protein serine/threonine kinase activity"/>
    <property type="evidence" value="ECO:0007669"/>
    <property type="project" value="TreeGrafter"/>
</dbReference>
<dbReference type="AlphaFoldDB" id="I5AT73"/>
<keyword evidence="1 3" id="KW-0547">Nucleotide-binding</keyword>
<gene>
    <name evidence="7" type="ORF">EubceDRAFT1_1179</name>
</gene>
<dbReference type="EMBL" id="CM001487">
    <property type="protein sequence ID" value="EIM56996.1"/>
    <property type="molecule type" value="Genomic_DNA"/>
</dbReference>
<feature type="transmembrane region" description="Helical" evidence="5">
    <location>
        <begin position="321"/>
        <end position="344"/>
    </location>
</feature>
<keyword evidence="5" id="KW-0812">Transmembrane</keyword>
<evidence type="ECO:0000256" key="1">
    <source>
        <dbReference type="ARBA" id="ARBA00022741"/>
    </source>
</evidence>
<feature type="compositionally biased region" description="Low complexity" evidence="4">
    <location>
        <begin position="17"/>
        <end position="31"/>
    </location>
</feature>
<evidence type="ECO:0000256" key="5">
    <source>
        <dbReference type="SAM" id="Phobius"/>
    </source>
</evidence>
<reference evidence="7 8" key="2">
    <citation type="submission" date="2012-02" db="EMBL/GenBank/DDBJ databases">
        <title>Improved High-Quality Draft sequence of Eubacterium cellulosolvens 6.</title>
        <authorList>
            <consortium name="US DOE Joint Genome Institute"/>
            <person name="Lucas S."/>
            <person name="Han J."/>
            <person name="Lapidus A."/>
            <person name="Cheng J.-F."/>
            <person name="Goodwin L."/>
            <person name="Pitluck S."/>
            <person name="Peters L."/>
            <person name="Mikhailova N."/>
            <person name="Gu W."/>
            <person name="Detter J.C."/>
            <person name="Han C."/>
            <person name="Tapia R."/>
            <person name="Land M."/>
            <person name="Hauser L."/>
            <person name="Kyrpides N."/>
            <person name="Ivanova N."/>
            <person name="Pagani I."/>
            <person name="Johnson E."/>
            <person name="Mukhopadhyay B."/>
            <person name="Anderson I."/>
            <person name="Woyke T."/>
        </authorList>
    </citation>
    <scope>NUCLEOTIDE SEQUENCE [LARGE SCALE GENOMIC DNA]</scope>
    <source>
        <strain evidence="7 8">6</strain>
    </source>
</reference>
<dbReference type="STRING" id="633697.EubceDRAFT1_1179"/>
<dbReference type="CDD" id="cd14014">
    <property type="entry name" value="STKc_PknB_like"/>
    <property type="match status" value="1"/>
</dbReference>
<evidence type="ECO:0000313" key="7">
    <source>
        <dbReference type="EMBL" id="EIM56996.1"/>
    </source>
</evidence>
<dbReference type="HOGENOM" id="CLU_027333_0_0_9"/>
<dbReference type="PANTHER" id="PTHR24361">
    <property type="entry name" value="MITOGEN-ACTIVATED KINASE KINASE KINASE"/>
    <property type="match status" value="1"/>
</dbReference>
<protein>
    <submittedName>
        <fullName evidence="7">Protein kinase family protein</fullName>
    </submittedName>
</protein>
<evidence type="ECO:0000313" key="8">
    <source>
        <dbReference type="Proteomes" id="UP000005753"/>
    </source>
</evidence>
<keyword evidence="7" id="KW-0808">Transferase</keyword>
<dbReference type="Gene3D" id="3.30.200.20">
    <property type="entry name" value="Phosphorylase Kinase, domain 1"/>
    <property type="match status" value="1"/>
</dbReference>
<dbReference type="Gene3D" id="1.10.510.10">
    <property type="entry name" value="Transferase(Phosphotransferase) domain 1"/>
    <property type="match status" value="1"/>
</dbReference>
<dbReference type="InterPro" id="IPR011009">
    <property type="entry name" value="Kinase-like_dom_sf"/>
</dbReference>
<dbReference type="SUPFAM" id="SSF56112">
    <property type="entry name" value="Protein kinase-like (PK-like)"/>
    <property type="match status" value="1"/>
</dbReference>
<dbReference type="PROSITE" id="PS00107">
    <property type="entry name" value="PROTEIN_KINASE_ATP"/>
    <property type="match status" value="1"/>
</dbReference>
<evidence type="ECO:0000256" key="4">
    <source>
        <dbReference type="SAM" id="MobiDB-lite"/>
    </source>
</evidence>
<name>I5AT73_EUBC6</name>
<dbReference type="eggNOG" id="COG0515">
    <property type="taxonomic scope" value="Bacteria"/>
</dbReference>
<dbReference type="PROSITE" id="PS00108">
    <property type="entry name" value="PROTEIN_KINASE_ST"/>
    <property type="match status" value="1"/>
</dbReference>
<sequence length="604" mass="68735">MKAVENKEKESVHREAGSGCAGCAAGQQADSGSGGNRPCGEGTVVGNRYRLLRMIGKGGSARVWLAEDLALQKKWAVKQSRFFDSGMLSEEQQMLAACDIKREAEILKKLSHPMIPGIRDVFEEDGLVYVVMDYVEGITLEKYRKTKGPVPERLVRRWAVELCRVLYYLHTRTPPVIYRDLKPSNIMLTPGGHIRLIDFGIAREYREGKTADTAILGTTGYAAPEQHGRRQSDARCDIYSLGITLWELLTGQPPLEDSGEIRRYSREESGGGISGEMERILRRATSYDSRDRYPDCRRMALDLLESEGRIKEQRKKKQRRILCRLAAGLMAVLFLICTAVYLSVTGHARELQYRNYLDFGAVTGAGEAVVRAEKAVRIHGDREEVYEHLLRYMEERAFGDKESRAFSSFWKTYRESIADQPFYPELLLRIGKLYFYRYRGEDDSLRVRILRSEPYFASAVSCGNAPEAIRKESETYETVCVFCLRYVFDTSLVREPTEKEYRKILEALEGCIGKVDGISGEEAVYSKLTLLAEMGDILNSLRFGMAKAGVSDSRIAKLYRDFLKRVQSLHPTRKKTEAMQEELMENLSVYLENLERAYRNAADE</sequence>
<reference evidence="7 8" key="1">
    <citation type="submission" date="2010-08" db="EMBL/GenBank/DDBJ databases">
        <authorList>
            <consortium name="US DOE Joint Genome Institute (JGI-PGF)"/>
            <person name="Lucas S."/>
            <person name="Copeland A."/>
            <person name="Lapidus A."/>
            <person name="Cheng J.-F."/>
            <person name="Bruce D."/>
            <person name="Goodwin L."/>
            <person name="Pitluck S."/>
            <person name="Land M.L."/>
            <person name="Hauser L."/>
            <person name="Chang Y.-J."/>
            <person name="Anderson I.J."/>
            <person name="Johnson E."/>
            <person name="Mulhopadhyay B."/>
            <person name="Kyrpides N."/>
            <person name="Woyke T.J."/>
        </authorList>
    </citation>
    <scope>NUCLEOTIDE SEQUENCE [LARGE SCALE GENOMIC DNA]</scope>
    <source>
        <strain evidence="7 8">6</strain>
    </source>
</reference>
<dbReference type="InterPro" id="IPR053235">
    <property type="entry name" value="Ser_Thr_kinase"/>
</dbReference>
<dbReference type="InterPro" id="IPR017441">
    <property type="entry name" value="Protein_kinase_ATP_BS"/>
</dbReference>